<evidence type="ECO:0000313" key="2">
    <source>
        <dbReference type="EMBL" id="MBD1270921.1"/>
    </source>
</evidence>
<reference evidence="3 4" key="1">
    <citation type="submission" date="2020-07" db="EMBL/GenBank/DDBJ databases">
        <title>Sequencing the genomes of 1000 actinobacteria strains.</title>
        <authorList>
            <person name="Klenk H.-P."/>
        </authorList>
    </citation>
    <scope>NUCLEOTIDE SEQUENCE [LARGE SCALE GENOMIC DNA]</scope>
    <source>
        <strain evidence="3 4">DSM 19087</strain>
    </source>
</reference>
<reference evidence="2" key="2">
    <citation type="submission" date="2020-09" db="EMBL/GenBank/DDBJ databases">
        <title>Novel species in genus Aeromicrobium.</title>
        <authorList>
            <person name="Zhang G."/>
        </authorList>
    </citation>
    <scope>NUCLEOTIDE SEQUENCE</scope>
    <source>
        <strain evidence="2">SSW1-57</strain>
    </source>
</reference>
<keyword evidence="1" id="KW-1133">Transmembrane helix</keyword>
<keyword evidence="1" id="KW-0812">Transmembrane</keyword>
<evidence type="ECO:0000256" key="1">
    <source>
        <dbReference type="SAM" id="Phobius"/>
    </source>
</evidence>
<name>A0A8I0KHG9_9ACTN</name>
<dbReference type="Proteomes" id="UP000659061">
    <property type="component" value="Unassembled WGS sequence"/>
</dbReference>
<dbReference type="AlphaFoldDB" id="A0A8I0KHG9"/>
<organism evidence="2 5">
    <name type="scientific">Aeromicrobium tamlense</name>
    <dbReference type="NCBI Taxonomy" id="375541"/>
    <lineage>
        <taxon>Bacteria</taxon>
        <taxon>Bacillati</taxon>
        <taxon>Actinomycetota</taxon>
        <taxon>Actinomycetes</taxon>
        <taxon>Propionibacteriales</taxon>
        <taxon>Nocardioidaceae</taxon>
        <taxon>Aeromicrobium</taxon>
    </lineage>
</organism>
<gene>
    <name evidence="3" type="ORF">BJ975_001687</name>
    <name evidence="2" type="ORF">IDH50_11815</name>
</gene>
<evidence type="ECO:0000313" key="4">
    <source>
        <dbReference type="Proteomes" id="UP000587211"/>
    </source>
</evidence>
<accession>A0A8I0KHG9</accession>
<protein>
    <submittedName>
        <fullName evidence="2">Uncharacterized protein</fullName>
    </submittedName>
</protein>
<dbReference type="Proteomes" id="UP000587211">
    <property type="component" value="Unassembled WGS sequence"/>
</dbReference>
<feature type="transmembrane region" description="Helical" evidence="1">
    <location>
        <begin position="38"/>
        <end position="56"/>
    </location>
</feature>
<sequence>MVAPAAPVARVVRAGSVSLWSTLIAVGAHVSGSGQPPPAVVLVPVVAAGAALAWWAAARRIGFAVALGLLAVPQVVVHVLTGYVHGHDVVPGVGMLVAHVLGLGVVAAGIALAERLWWSWWRHVTFVLRLVRPVTAPVPVALALRGAEPLHPSALLEHIVVRRGPPFSRVVTAPVARICG</sequence>
<comment type="caution">
    <text evidence="2">The sequence shown here is derived from an EMBL/GenBank/DDBJ whole genome shotgun (WGS) entry which is preliminary data.</text>
</comment>
<proteinExistence type="predicted"/>
<dbReference type="RefSeq" id="WP_179424908.1">
    <property type="nucleotide sequence ID" value="NZ_BAAAMP010000001.1"/>
</dbReference>
<feature type="transmembrane region" description="Helical" evidence="1">
    <location>
        <begin position="90"/>
        <end position="113"/>
    </location>
</feature>
<evidence type="ECO:0000313" key="5">
    <source>
        <dbReference type="Proteomes" id="UP000659061"/>
    </source>
</evidence>
<evidence type="ECO:0000313" key="3">
    <source>
        <dbReference type="EMBL" id="NYI38312.1"/>
    </source>
</evidence>
<keyword evidence="4" id="KW-1185">Reference proteome</keyword>
<dbReference type="EMBL" id="JACBZN010000001">
    <property type="protein sequence ID" value="NYI38312.1"/>
    <property type="molecule type" value="Genomic_DNA"/>
</dbReference>
<dbReference type="EMBL" id="JACWMT010000002">
    <property type="protein sequence ID" value="MBD1270921.1"/>
    <property type="molecule type" value="Genomic_DNA"/>
</dbReference>
<keyword evidence="1" id="KW-0472">Membrane</keyword>
<feature type="transmembrane region" description="Helical" evidence="1">
    <location>
        <begin position="63"/>
        <end position="84"/>
    </location>
</feature>